<keyword evidence="1" id="KW-0732">Signal</keyword>
<dbReference type="Proteomes" id="UP000243498">
    <property type="component" value="Unassembled WGS sequence"/>
</dbReference>
<organism evidence="2 3">
    <name type="scientific">Metarhizium rileyi (strain RCEF 4871)</name>
    <name type="common">Nomuraea rileyi</name>
    <dbReference type="NCBI Taxonomy" id="1649241"/>
    <lineage>
        <taxon>Eukaryota</taxon>
        <taxon>Fungi</taxon>
        <taxon>Dikarya</taxon>
        <taxon>Ascomycota</taxon>
        <taxon>Pezizomycotina</taxon>
        <taxon>Sordariomycetes</taxon>
        <taxon>Hypocreomycetidae</taxon>
        <taxon>Hypocreales</taxon>
        <taxon>Clavicipitaceae</taxon>
        <taxon>Metarhizium</taxon>
    </lineage>
</organism>
<keyword evidence="3" id="KW-1185">Reference proteome</keyword>
<protein>
    <submittedName>
        <fullName evidence="2">Uncharacterized protein</fullName>
    </submittedName>
</protein>
<dbReference type="EMBL" id="AZHC01000006">
    <property type="protein sequence ID" value="OAA47073.1"/>
    <property type="molecule type" value="Genomic_DNA"/>
</dbReference>
<name>A0A162JTD0_METRR</name>
<reference evidence="2 3" key="1">
    <citation type="journal article" date="2016" name="Genome Biol. Evol.">
        <title>Divergent and convergent evolution of fungal pathogenicity.</title>
        <authorList>
            <person name="Shang Y."/>
            <person name="Xiao G."/>
            <person name="Zheng P."/>
            <person name="Cen K."/>
            <person name="Zhan S."/>
            <person name="Wang C."/>
        </authorList>
    </citation>
    <scope>NUCLEOTIDE SEQUENCE [LARGE SCALE GENOMIC DNA]</scope>
    <source>
        <strain evidence="2 3">RCEF 4871</strain>
    </source>
</reference>
<evidence type="ECO:0000256" key="1">
    <source>
        <dbReference type="SAM" id="SignalP"/>
    </source>
</evidence>
<proteinExistence type="predicted"/>
<feature type="signal peptide" evidence="1">
    <location>
        <begin position="1"/>
        <end position="17"/>
    </location>
</feature>
<evidence type="ECO:0000313" key="3">
    <source>
        <dbReference type="Proteomes" id="UP000243498"/>
    </source>
</evidence>
<sequence length="187" mass="20908">MKLQSTLVSVLLGLGAAAPQSNLARGDDLAKNLEEQMKKTREGLEQGQQAAHRDASIDHVRAIAFCSDAVLCDGYNQGGTREIISKGFRYDPLRAFWCKSNYEQMGLLTNNRIGKSLHENLYLLDFQDFRNAMEQSCKELLKGEVENQCPSRDEIDTANNEFLPIDYCNPGKSSISHQLDPEAPVEQ</sequence>
<feature type="chain" id="PRO_5007836134" evidence="1">
    <location>
        <begin position="18"/>
        <end position="187"/>
    </location>
</feature>
<evidence type="ECO:0000313" key="2">
    <source>
        <dbReference type="EMBL" id="OAA47073.1"/>
    </source>
</evidence>
<dbReference type="AlphaFoldDB" id="A0A162JTD0"/>
<comment type="caution">
    <text evidence="2">The sequence shown here is derived from an EMBL/GenBank/DDBJ whole genome shotgun (WGS) entry which is preliminary data.</text>
</comment>
<accession>A0A162JTD0</accession>
<gene>
    <name evidence="2" type="ORF">NOR_02709</name>
</gene>
<dbReference type="OrthoDB" id="5153211at2759"/>